<proteinExistence type="predicted"/>
<organism evidence="1 2">
    <name type="scientific">Sediminibacillus halophilus</name>
    <dbReference type="NCBI Taxonomy" id="482461"/>
    <lineage>
        <taxon>Bacteria</taxon>
        <taxon>Bacillati</taxon>
        <taxon>Bacillota</taxon>
        <taxon>Bacilli</taxon>
        <taxon>Bacillales</taxon>
        <taxon>Bacillaceae</taxon>
        <taxon>Sediminibacillus</taxon>
    </lineage>
</organism>
<sequence>MEKRYSEYTVDELRQEVAALKEKAQKAEQLGNVSEFAIHERKIQMALAYMMNPEDYAAGETYELQQDPGHTFKISYVNGRFAWGNRINLLGEMVEKQEAIPISLLGKKLD</sequence>
<dbReference type="EMBL" id="FNHF01000004">
    <property type="protein sequence ID" value="SDM72068.1"/>
    <property type="molecule type" value="Genomic_DNA"/>
</dbReference>
<dbReference type="STRING" id="482461.SAMN05216244_3301"/>
<dbReference type="InterPro" id="IPR014938">
    <property type="entry name" value="YfhH-like"/>
</dbReference>
<accession>A0A1G9VIE0</accession>
<evidence type="ECO:0000313" key="2">
    <source>
        <dbReference type="Proteomes" id="UP000182347"/>
    </source>
</evidence>
<dbReference type="AlphaFoldDB" id="A0A1G9VIE0"/>
<name>A0A1G9VIE0_9BACI</name>
<reference evidence="2" key="1">
    <citation type="submission" date="2016-10" db="EMBL/GenBank/DDBJ databases">
        <authorList>
            <person name="Varghese N."/>
            <person name="Submissions S."/>
        </authorList>
    </citation>
    <scope>NUCLEOTIDE SEQUENCE [LARGE SCALE GENOMIC DNA]</scope>
    <source>
        <strain evidence="2">CGMCC 1.6199</strain>
    </source>
</reference>
<dbReference type="SUPFAM" id="SSF101697">
    <property type="entry name" value="Hypothetical protein YfhH"/>
    <property type="match status" value="1"/>
</dbReference>
<dbReference type="Gene3D" id="1.10.287.880">
    <property type="entry name" value="Hypothetical protein YfhH domain"/>
    <property type="match status" value="1"/>
</dbReference>
<dbReference type="OrthoDB" id="2353288at2"/>
<evidence type="ECO:0000313" key="1">
    <source>
        <dbReference type="EMBL" id="SDM72068.1"/>
    </source>
</evidence>
<dbReference type="InterPro" id="IPR036289">
    <property type="entry name" value="YfhH"/>
</dbReference>
<dbReference type="Proteomes" id="UP000182347">
    <property type="component" value="Unassembled WGS sequence"/>
</dbReference>
<dbReference type="Pfam" id="PF08838">
    <property type="entry name" value="DUF1811"/>
    <property type="match status" value="1"/>
</dbReference>
<dbReference type="Gene3D" id="2.30.30.340">
    <property type="entry name" value="Hypothetical protein YfhH like domains"/>
    <property type="match status" value="1"/>
</dbReference>
<protein>
    <submittedName>
        <fullName evidence="1">Uncharacterized protein</fullName>
    </submittedName>
</protein>
<dbReference type="RefSeq" id="WP_074600352.1">
    <property type="nucleotide sequence ID" value="NZ_FNHF01000004.1"/>
</dbReference>
<gene>
    <name evidence="1" type="ORF">SAMN05216244_3301</name>
</gene>
<keyword evidence="2" id="KW-1185">Reference proteome</keyword>